<dbReference type="InterPro" id="IPR053112">
    <property type="entry name" value="Fungal_Dehydratase/Hydratase"/>
</dbReference>
<gene>
    <name evidence="2" type="ORF">EDB81DRAFT_889084</name>
</gene>
<organism evidence="2 3">
    <name type="scientific">Dactylonectria macrodidyma</name>
    <dbReference type="NCBI Taxonomy" id="307937"/>
    <lineage>
        <taxon>Eukaryota</taxon>
        <taxon>Fungi</taxon>
        <taxon>Dikarya</taxon>
        <taxon>Ascomycota</taxon>
        <taxon>Pezizomycotina</taxon>
        <taxon>Sordariomycetes</taxon>
        <taxon>Hypocreomycetidae</taxon>
        <taxon>Hypocreales</taxon>
        <taxon>Nectriaceae</taxon>
        <taxon>Dactylonectria</taxon>
    </lineage>
</organism>
<dbReference type="PANTHER" id="PTHR40617">
    <property type="entry name" value="TERPENE CYCLASE ASQC"/>
    <property type="match status" value="1"/>
</dbReference>
<sequence length="341" mass="37202">MQVSFLATSLLLSASFVSGAANFYPEYEGIYANGLDVLPIPYNLTETQRKSDTFAAGSFWTSSFVRGSNNHDYLIVSHVMSGVPFWSAGTSMYRDGVLNATFDDYGFVSVGDDALRTWSTVAGAEFDLSIELSSPALLNGGIGAFEIDSTLYQWSLPAGKTTGCILVDGSNVTVNARKSLTWYDRQFNGGPPDWTWFQLHLDTRKAGAAVVAVSVWVWNDSDTGFKGIASIREEPGIQKVVPVKSLEPSERTYTSQASGAVYSLDWVLTLVDGSKLQISSVRDDQELHAEGGVFPAYTGYITAEGNFGTAVLWKWFHLTLQTELTSSYFAVRTTKGELILS</sequence>
<reference evidence="2" key="1">
    <citation type="journal article" date="2021" name="Nat. Commun.">
        <title>Genetic determinants of endophytism in the Arabidopsis root mycobiome.</title>
        <authorList>
            <person name="Mesny F."/>
            <person name="Miyauchi S."/>
            <person name="Thiergart T."/>
            <person name="Pickel B."/>
            <person name="Atanasova L."/>
            <person name="Karlsson M."/>
            <person name="Huettel B."/>
            <person name="Barry K.W."/>
            <person name="Haridas S."/>
            <person name="Chen C."/>
            <person name="Bauer D."/>
            <person name="Andreopoulos W."/>
            <person name="Pangilinan J."/>
            <person name="LaButti K."/>
            <person name="Riley R."/>
            <person name="Lipzen A."/>
            <person name="Clum A."/>
            <person name="Drula E."/>
            <person name="Henrissat B."/>
            <person name="Kohler A."/>
            <person name="Grigoriev I.V."/>
            <person name="Martin F.M."/>
            <person name="Hacquard S."/>
        </authorList>
    </citation>
    <scope>NUCLEOTIDE SEQUENCE</scope>
    <source>
        <strain evidence="2">MPI-CAGE-AT-0147</strain>
    </source>
</reference>
<dbReference type="SUPFAM" id="SSF159245">
    <property type="entry name" value="AttH-like"/>
    <property type="match status" value="1"/>
</dbReference>
<comment type="caution">
    <text evidence="2">The sequence shown here is derived from an EMBL/GenBank/DDBJ whole genome shotgun (WGS) entry which is preliminary data.</text>
</comment>
<dbReference type="AlphaFoldDB" id="A0A9P9IQ95"/>
<dbReference type="PANTHER" id="PTHR40617:SF1">
    <property type="entry name" value="ATTH DOMAIN-CONTAINING PROTEIN-RELATED"/>
    <property type="match status" value="1"/>
</dbReference>
<evidence type="ECO:0000313" key="3">
    <source>
        <dbReference type="Proteomes" id="UP000738349"/>
    </source>
</evidence>
<dbReference type="OrthoDB" id="5295747at2759"/>
<dbReference type="EMBL" id="JAGMUV010000019">
    <property type="protein sequence ID" value="KAH7127279.1"/>
    <property type="molecule type" value="Genomic_DNA"/>
</dbReference>
<dbReference type="Gene3D" id="2.40.370.10">
    <property type="entry name" value="AttH-like domain"/>
    <property type="match status" value="2"/>
</dbReference>
<feature type="signal peptide" evidence="1">
    <location>
        <begin position="1"/>
        <end position="21"/>
    </location>
</feature>
<accession>A0A9P9IQ95</accession>
<dbReference type="InterPro" id="IPR023374">
    <property type="entry name" value="AttH-like_dom_sf"/>
</dbReference>
<keyword evidence="1" id="KW-0732">Signal</keyword>
<dbReference type="Proteomes" id="UP000738349">
    <property type="component" value="Unassembled WGS sequence"/>
</dbReference>
<name>A0A9P9IQ95_9HYPO</name>
<proteinExistence type="predicted"/>
<keyword evidence="3" id="KW-1185">Reference proteome</keyword>
<protein>
    <recommendedName>
        <fullName evidence="4">Kievitone hydratase</fullName>
    </recommendedName>
</protein>
<evidence type="ECO:0000256" key="1">
    <source>
        <dbReference type="SAM" id="SignalP"/>
    </source>
</evidence>
<evidence type="ECO:0000313" key="2">
    <source>
        <dbReference type="EMBL" id="KAH7127279.1"/>
    </source>
</evidence>
<evidence type="ECO:0008006" key="4">
    <source>
        <dbReference type="Google" id="ProtNLM"/>
    </source>
</evidence>
<feature type="chain" id="PRO_5040454433" description="Kievitone hydratase" evidence="1">
    <location>
        <begin position="22"/>
        <end position="341"/>
    </location>
</feature>